<evidence type="ECO:0000256" key="8">
    <source>
        <dbReference type="ARBA" id="ARBA00023065"/>
    </source>
</evidence>
<feature type="transmembrane region" description="Helical" evidence="11">
    <location>
        <begin position="119"/>
        <end position="138"/>
    </location>
</feature>
<feature type="transmembrane region" description="Helical" evidence="11">
    <location>
        <begin position="269"/>
        <end position="291"/>
    </location>
</feature>
<evidence type="ECO:0000256" key="9">
    <source>
        <dbReference type="ARBA" id="ARBA00023136"/>
    </source>
</evidence>
<keyword evidence="8" id="KW-0406">Ion transport</keyword>
<dbReference type="InterPro" id="IPR038377">
    <property type="entry name" value="Na/Glc_symporter_sf"/>
</dbReference>
<evidence type="ECO:0000256" key="11">
    <source>
        <dbReference type="SAM" id="Phobius"/>
    </source>
</evidence>
<dbReference type="Pfam" id="PF00474">
    <property type="entry name" value="SSF"/>
    <property type="match status" value="1"/>
</dbReference>
<evidence type="ECO:0000313" key="12">
    <source>
        <dbReference type="EMBL" id="SUZ60371.1"/>
    </source>
</evidence>
<dbReference type="Gene3D" id="1.20.1730.10">
    <property type="entry name" value="Sodium/glucose cotransporter"/>
    <property type="match status" value="1"/>
</dbReference>
<keyword evidence="7" id="KW-0915">Sodium</keyword>
<feature type="transmembrane region" description="Helical" evidence="11">
    <location>
        <begin position="78"/>
        <end position="98"/>
    </location>
</feature>
<dbReference type="PANTHER" id="PTHR42985:SF47">
    <property type="entry name" value="INTEGRAL MEMBRANE TRANSPORT PROTEIN"/>
    <property type="match status" value="1"/>
</dbReference>
<dbReference type="GO" id="GO:0015293">
    <property type="term" value="F:symporter activity"/>
    <property type="evidence" value="ECO:0007669"/>
    <property type="project" value="TreeGrafter"/>
</dbReference>
<dbReference type="InterPro" id="IPR051163">
    <property type="entry name" value="Sodium:Solute_Symporter_SSF"/>
</dbReference>
<protein>
    <recommendedName>
        <fullName evidence="13">Sodium:solute symporter</fullName>
    </recommendedName>
</protein>
<feature type="transmembrane region" description="Helical" evidence="11">
    <location>
        <begin position="42"/>
        <end position="66"/>
    </location>
</feature>
<sequence length="474" mass="53308">MSPAYIISCIILYFLFLSLISWHTGKNDSNESFFLGNRSSPWYVVAFGMIGTSLSGVTFISVPGWVAESQFSYMQMVFGYMLGYAFIALVLMPLYYRLNLISIYGYLQKRYGARSYKTGSIFFIISRTIGASFRLYIVARVLHLSVFESWGAPFFVTVLVTILLIWLYTFRGGIKTIIWTDTLQTIFMLSALFISVYLIGKDLGINYTSLVSFVQDSDYSKVFFWEGKQHFARRFLTGAFIAIAMTGLDQDMMQKNLSCKNINEAQKNMFYFSIILIFVNLMFLSLGVLLYSIAGKYGISFSKPDDLFPAVALSGVLGVPIAIIFILGLIAAAYSSADSALTSLTTSFCVDILNLEDSDHDSITKRKIVHIIFSVVIMIVIMILNIINDQSIISAIFSVAGYTYGPLLGLYAFGLFTEYRATDRLVPYVAVISPILSYIMQYYFSFGFEILIINGLIVYLGLYITKEESKTITV</sequence>
<gene>
    <name evidence="12" type="ORF">METZ01_LOCUS13225</name>
</gene>
<evidence type="ECO:0000256" key="10">
    <source>
        <dbReference type="ARBA" id="ARBA00023201"/>
    </source>
</evidence>
<keyword evidence="6 11" id="KW-1133">Transmembrane helix</keyword>
<dbReference type="CDD" id="cd10326">
    <property type="entry name" value="SLC5sbd_NIS-like"/>
    <property type="match status" value="1"/>
</dbReference>
<feature type="transmembrane region" description="Helical" evidence="11">
    <location>
        <begin position="5"/>
        <end position="22"/>
    </location>
</feature>
<feature type="transmembrane region" description="Helical" evidence="11">
    <location>
        <begin position="311"/>
        <end position="334"/>
    </location>
</feature>
<keyword evidence="3" id="KW-0813">Transport</keyword>
<feature type="transmembrane region" description="Helical" evidence="11">
    <location>
        <begin position="450"/>
        <end position="465"/>
    </location>
</feature>
<keyword evidence="9 11" id="KW-0472">Membrane</keyword>
<evidence type="ECO:0000256" key="6">
    <source>
        <dbReference type="ARBA" id="ARBA00022989"/>
    </source>
</evidence>
<comment type="similarity">
    <text evidence="2">Belongs to the sodium:solute symporter (SSF) (TC 2.A.21) family.</text>
</comment>
<dbReference type="EMBL" id="UINC01000739">
    <property type="protein sequence ID" value="SUZ60371.1"/>
    <property type="molecule type" value="Genomic_DNA"/>
</dbReference>
<evidence type="ECO:0000256" key="3">
    <source>
        <dbReference type="ARBA" id="ARBA00022448"/>
    </source>
</evidence>
<keyword evidence="10" id="KW-0739">Sodium transport</keyword>
<comment type="subcellular location">
    <subcellularLocation>
        <location evidence="1">Cell membrane</location>
        <topology evidence="1">Multi-pass membrane protein</topology>
    </subcellularLocation>
</comment>
<evidence type="ECO:0000256" key="7">
    <source>
        <dbReference type="ARBA" id="ARBA00023053"/>
    </source>
</evidence>
<dbReference type="PANTHER" id="PTHR42985">
    <property type="entry name" value="SODIUM-COUPLED MONOCARBOXYLATE TRANSPORTER"/>
    <property type="match status" value="1"/>
</dbReference>
<evidence type="ECO:0000256" key="2">
    <source>
        <dbReference type="ARBA" id="ARBA00006434"/>
    </source>
</evidence>
<accession>A0A381P0H5</accession>
<dbReference type="GO" id="GO:0006814">
    <property type="term" value="P:sodium ion transport"/>
    <property type="evidence" value="ECO:0007669"/>
    <property type="project" value="UniProtKB-KW"/>
</dbReference>
<feature type="transmembrane region" description="Helical" evidence="11">
    <location>
        <begin position="182"/>
        <end position="200"/>
    </location>
</feature>
<evidence type="ECO:0000256" key="4">
    <source>
        <dbReference type="ARBA" id="ARBA00022475"/>
    </source>
</evidence>
<reference evidence="12" key="1">
    <citation type="submission" date="2018-05" db="EMBL/GenBank/DDBJ databases">
        <authorList>
            <person name="Lanie J.A."/>
            <person name="Ng W.-L."/>
            <person name="Kazmierczak K.M."/>
            <person name="Andrzejewski T.M."/>
            <person name="Davidsen T.M."/>
            <person name="Wayne K.J."/>
            <person name="Tettelin H."/>
            <person name="Glass J.I."/>
            <person name="Rusch D."/>
            <person name="Podicherti R."/>
            <person name="Tsui H.-C.T."/>
            <person name="Winkler M.E."/>
        </authorList>
    </citation>
    <scope>NUCLEOTIDE SEQUENCE</scope>
</reference>
<organism evidence="12">
    <name type="scientific">marine metagenome</name>
    <dbReference type="NCBI Taxonomy" id="408172"/>
    <lineage>
        <taxon>unclassified sequences</taxon>
        <taxon>metagenomes</taxon>
        <taxon>ecological metagenomes</taxon>
    </lineage>
</organism>
<keyword evidence="4" id="KW-1003">Cell membrane</keyword>
<evidence type="ECO:0000256" key="5">
    <source>
        <dbReference type="ARBA" id="ARBA00022692"/>
    </source>
</evidence>
<dbReference type="PROSITE" id="PS50283">
    <property type="entry name" value="NA_SOLUT_SYMP_3"/>
    <property type="match status" value="1"/>
</dbReference>
<feature type="transmembrane region" description="Helical" evidence="11">
    <location>
        <begin position="150"/>
        <end position="170"/>
    </location>
</feature>
<keyword evidence="5 11" id="KW-0812">Transmembrane</keyword>
<dbReference type="InterPro" id="IPR001734">
    <property type="entry name" value="Na/solute_symporter"/>
</dbReference>
<evidence type="ECO:0008006" key="13">
    <source>
        <dbReference type="Google" id="ProtNLM"/>
    </source>
</evidence>
<feature type="transmembrane region" description="Helical" evidence="11">
    <location>
        <begin position="368"/>
        <end position="387"/>
    </location>
</feature>
<dbReference type="AlphaFoldDB" id="A0A381P0H5"/>
<proteinExistence type="inferred from homology"/>
<name>A0A381P0H5_9ZZZZ</name>
<evidence type="ECO:0000256" key="1">
    <source>
        <dbReference type="ARBA" id="ARBA00004651"/>
    </source>
</evidence>
<feature type="transmembrane region" description="Helical" evidence="11">
    <location>
        <begin position="231"/>
        <end position="248"/>
    </location>
</feature>
<feature type="transmembrane region" description="Helical" evidence="11">
    <location>
        <begin position="393"/>
        <end position="413"/>
    </location>
</feature>
<dbReference type="GO" id="GO:0005886">
    <property type="term" value="C:plasma membrane"/>
    <property type="evidence" value="ECO:0007669"/>
    <property type="project" value="UniProtKB-SubCell"/>
</dbReference>